<proteinExistence type="predicted"/>
<dbReference type="Pfam" id="PF00561">
    <property type="entry name" value="Abhydrolase_1"/>
    <property type="match status" value="1"/>
</dbReference>
<dbReference type="PANTHER" id="PTHR46118:SF4">
    <property type="entry name" value="PROTEIN ABHD11"/>
    <property type="match status" value="1"/>
</dbReference>
<keyword evidence="4" id="KW-1185">Reference proteome</keyword>
<comment type="caution">
    <text evidence="3">The sequence shown here is derived from an EMBL/GenBank/DDBJ whole genome shotgun (WGS) entry which is preliminary data.</text>
</comment>
<keyword evidence="1 3" id="KW-0378">Hydrolase</keyword>
<reference evidence="3 4" key="1">
    <citation type="submission" date="2022-07" db="EMBL/GenBank/DDBJ databases">
        <title>Methylomonas rivi sp. nov., Methylomonas rosea sp. nov., Methylomonas aureus sp. nov. and Methylomonas subterranea sp. nov., four novel methanotrophs isolated from a freshwater creek and the deep terrestrial subsurface.</title>
        <authorList>
            <person name="Abin C."/>
            <person name="Sankaranarayanan K."/>
            <person name="Garner C."/>
            <person name="Sindelar R."/>
            <person name="Kotary K."/>
            <person name="Garner R."/>
            <person name="Barclay S."/>
            <person name="Lawson P."/>
            <person name="Krumholz L."/>
        </authorList>
    </citation>
    <scope>NUCLEOTIDE SEQUENCE [LARGE SCALE GENOMIC DNA]</scope>
    <source>
        <strain evidence="3 4">WSC-6</strain>
    </source>
</reference>
<evidence type="ECO:0000256" key="1">
    <source>
        <dbReference type="ARBA" id="ARBA00022801"/>
    </source>
</evidence>
<accession>A0ABT1U9B9</accession>
<dbReference type="GO" id="GO:0016787">
    <property type="term" value="F:hydrolase activity"/>
    <property type="evidence" value="ECO:0007669"/>
    <property type="project" value="UniProtKB-KW"/>
</dbReference>
<dbReference type="PRINTS" id="PR00111">
    <property type="entry name" value="ABHYDROLASE"/>
</dbReference>
<sequence>MKVVDLAFETFGNENNCPLIILHGFLASSRNWRTVAKRLAENHYVYVLDMRNHGASPHAEQMDYPLMAHDVIDFMDKLGLAKAHLLGHSMGGKIAMWFALHYPERVQKLVVADIAPISYKHSFDAVIHALRSLPLDRIKNRKEAEQFLADAIPDAGFRQFLLQNLLLKDGNYFWRINLDFIAKTAHNIVGFPEPARQRLADKALFIAGERSAYIQPDAVLKLFPRAEIVEIANTGHWLYVEAPDIFCQVVDNWLNN</sequence>
<dbReference type="PANTHER" id="PTHR46118">
    <property type="entry name" value="PROTEIN ABHD11"/>
    <property type="match status" value="1"/>
</dbReference>
<evidence type="ECO:0000313" key="4">
    <source>
        <dbReference type="Proteomes" id="UP001524586"/>
    </source>
</evidence>
<name>A0ABT1U9B9_9GAMM</name>
<evidence type="ECO:0000259" key="2">
    <source>
        <dbReference type="Pfam" id="PF00561"/>
    </source>
</evidence>
<feature type="domain" description="AB hydrolase-1" evidence="2">
    <location>
        <begin position="18"/>
        <end position="243"/>
    </location>
</feature>
<dbReference type="EMBL" id="JANIBK010000164">
    <property type="protein sequence ID" value="MCQ8130457.1"/>
    <property type="molecule type" value="Genomic_DNA"/>
</dbReference>
<dbReference type="SUPFAM" id="SSF53474">
    <property type="entry name" value="alpha/beta-Hydrolases"/>
    <property type="match status" value="1"/>
</dbReference>
<organism evidence="3 4">
    <name type="scientific">Methylomonas rivi</name>
    <dbReference type="NCBI Taxonomy" id="2952226"/>
    <lineage>
        <taxon>Bacteria</taxon>
        <taxon>Pseudomonadati</taxon>
        <taxon>Pseudomonadota</taxon>
        <taxon>Gammaproteobacteria</taxon>
        <taxon>Methylococcales</taxon>
        <taxon>Methylococcaceae</taxon>
        <taxon>Methylomonas</taxon>
    </lineage>
</organism>
<dbReference type="Gene3D" id="3.40.50.1820">
    <property type="entry name" value="alpha/beta hydrolase"/>
    <property type="match status" value="1"/>
</dbReference>
<dbReference type="Proteomes" id="UP001524586">
    <property type="component" value="Unassembled WGS sequence"/>
</dbReference>
<gene>
    <name evidence="3" type="ORF">NP596_18505</name>
</gene>
<evidence type="ECO:0000313" key="3">
    <source>
        <dbReference type="EMBL" id="MCQ8130457.1"/>
    </source>
</evidence>
<dbReference type="InterPro" id="IPR000073">
    <property type="entry name" value="AB_hydrolase_1"/>
</dbReference>
<dbReference type="InterPro" id="IPR029058">
    <property type="entry name" value="AB_hydrolase_fold"/>
</dbReference>
<protein>
    <submittedName>
        <fullName evidence="3">Alpha/beta fold hydrolase</fullName>
    </submittedName>
</protein>